<protein>
    <recommendedName>
        <fullName evidence="7">Cytochrome P450</fullName>
    </recommendedName>
</protein>
<keyword evidence="4" id="KW-0408">Iron</keyword>
<dbReference type="PANTHER" id="PTHR24305">
    <property type="entry name" value="CYTOCHROME P450"/>
    <property type="match status" value="1"/>
</dbReference>
<dbReference type="Proteomes" id="UP000827724">
    <property type="component" value="Unassembled WGS sequence"/>
</dbReference>
<dbReference type="Gene3D" id="1.10.630.10">
    <property type="entry name" value="Cytochrome P450"/>
    <property type="match status" value="2"/>
</dbReference>
<dbReference type="AlphaFoldDB" id="A0A9P8TSN9"/>
<dbReference type="GO" id="GO:0020037">
    <property type="term" value="F:heme binding"/>
    <property type="evidence" value="ECO:0007669"/>
    <property type="project" value="InterPro"/>
</dbReference>
<dbReference type="GO" id="GO:0016705">
    <property type="term" value="F:oxidoreductase activity, acting on paired donors, with incorporation or reduction of molecular oxygen"/>
    <property type="evidence" value="ECO:0007669"/>
    <property type="project" value="InterPro"/>
</dbReference>
<evidence type="ECO:0000313" key="6">
    <source>
        <dbReference type="Proteomes" id="UP000827724"/>
    </source>
</evidence>
<name>A0A9P8TSN9_9HYPO</name>
<evidence type="ECO:0000256" key="4">
    <source>
        <dbReference type="ARBA" id="ARBA00023004"/>
    </source>
</evidence>
<dbReference type="SUPFAM" id="SSF48264">
    <property type="entry name" value="Cytochrome P450"/>
    <property type="match status" value="1"/>
</dbReference>
<sequence>MTQPYLFRKPAAVRDGLVESLGVGLVAAEGSVHKRQKKLLTPIFGMSRNRRLIPQMWAKANVLANKVEDLIAESGCKSAVLYIHPLTMAATLDVIGVTALGVDFDSVTRPDQPILQAYQRVFPSFENQTAVEKFFGATLPAIISPRLLFKLPFKRIQEFHHEKLRAEVMASTAKAEQEGPSLDEINSLTYLRCFLMEVFRLYPAFPAMMRETAHGTKVGDLQIPKGKQIMYRKGQVLSLKG</sequence>
<comment type="similarity">
    <text evidence="1">Belongs to the cytochrome P450 family.</text>
</comment>
<evidence type="ECO:0000256" key="2">
    <source>
        <dbReference type="ARBA" id="ARBA00022617"/>
    </source>
</evidence>
<evidence type="ECO:0000256" key="1">
    <source>
        <dbReference type="ARBA" id="ARBA00010617"/>
    </source>
</evidence>
<evidence type="ECO:0008006" key="7">
    <source>
        <dbReference type="Google" id="ProtNLM"/>
    </source>
</evidence>
<keyword evidence="3" id="KW-0479">Metal-binding</keyword>
<dbReference type="InterPro" id="IPR001128">
    <property type="entry name" value="Cyt_P450"/>
</dbReference>
<dbReference type="PANTHER" id="PTHR24305:SF166">
    <property type="entry name" value="CYTOCHROME P450 12A4, MITOCHONDRIAL-RELATED"/>
    <property type="match status" value="1"/>
</dbReference>
<evidence type="ECO:0000256" key="3">
    <source>
        <dbReference type="ARBA" id="ARBA00022723"/>
    </source>
</evidence>
<reference evidence="5" key="1">
    <citation type="submission" date="2021-08" db="EMBL/GenBank/DDBJ databases">
        <title>Chromosome-Level Trichoderma cornu-damae using Hi-C Data.</title>
        <authorList>
            <person name="Kim C.S."/>
        </authorList>
    </citation>
    <scope>NUCLEOTIDE SEQUENCE</scope>
    <source>
        <strain evidence="5">KA19-0412C</strain>
    </source>
</reference>
<keyword evidence="6" id="KW-1185">Reference proteome</keyword>
<accession>A0A9P8TSN9</accession>
<dbReference type="GO" id="GO:0005506">
    <property type="term" value="F:iron ion binding"/>
    <property type="evidence" value="ECO:0007669"/>
    <property type="project" value="InterPro"/>
</dbReference>
<keyword evidence="2" id="KW-0349">Heme</keyword>
<dbReference type="InterPro" id="IPR050121">
    <property type="entry name" value="Cytochrome_P450_monoxygenase"/>
</dbReference>
<dbReference type="InterPro" id="IPR036396">
    <property type="entry name" value="Cyt_P450_sf"/>
</dbReference>
<dbReference type="GO" id="GO:0004497">
    <property type="term" value="F:monooxygenase activity"/>
    <property type="evidence" value="ECO:0007669"/>
    <property type="project" value="InterPro"/>
</dbReference>
<dbReference type="EMBL" id="JAIWOZ010000012">
    <property type="protein sequence ID" value="KAH6603127.1"/>
    <property type="molecule type" value="Genomic_DNA"/>
</dbReference>
<organism evidence="5 6">
    <name type="scientific">Trichoderma cornu-damae</name>
    <dbReference type="NCBI Taxonomy" id="654480"/>
    <lineage>
        <taxon>Eukaryota</taxon>
        <taxon>Fungi</taxon>
        <taxon>Dikarya</taxon>
        <taxon>Ascomycota</taxon>
        <taxon>Pezizomycotina</taxon>
        <taxon>Sordariomycetes</taxon>
        <taxon>Hypocreomycetidae</taxon>
        <taxon>Hypocreales</taxon>
        <taxon>Hypocreaceae</taxon>
        <taxon>Trichoderma</taxon>
    </lineage>
</organism>
<gene>
    <name evidence="5" type="ORF">Trco_008515</name>
</gene>
<proteinExistence type="inferred from homology"/>
<comment type="caution">
    <text evidence="5">The sequence shown here is derived from an EMBL/GenBank/DDBJ whole genome shotgun (WGS) entry which is preliminary data.</text>
</comment>
<dbReference type="OrthoDB" id="1470350at2759"/>
<evidence type="ECO:0000313" key="5">
    <source>
        <dbReference type="EMBL" id="KAH6603127.1"/>
    </source>
</evidence>
<dbReference type="Pfam" id="PF00067">
    <property type="entry name" value="p450"/>
    <property type="match status" value="2"/>
</dbReference>